<dbReference type="Proteomes" id="UP000010138">
    <property type="component" value="Unassembled WGS sequence"/>
</dbReference>
<dbReference type="EMBL" id="AFNN01000018">
    <property type="protein sequence ID" value="EGL85938.1"/>
    <property type="molecule type" value="Genomic_DNA"/>
</dbReference>
<name>F5W0W2_9STRE</name>
<gene>
    <name evidence="1" type="ORF">HMPREF9967_1338</name>
</gene>
<evidence type="ECO:0000313" key="2">
    <source>
        <dbReference type="Proteomes" id="UP000010138"/>
    </source>
</evidence>
<dbReference type="AlphaFoldDB" id="F5W0W2"/>
<organism evidence="1 2">
    <name type="scientific">Streptococcus infantis SK1076</name>
    <dbReference type="NCBI Taxonomy" id="1005705"/>
    <lineage>
        <taxon>Bacteria</taxon>
        <taxon>Bacillati</taxon>
        <taxon>Bacillota</taxon>
        <taxon>Bacilli</taxon>
        <taxon>Lactobacillales</taxon>
        <taxon>Streptococcaceae</taxon>
        <taxon>Streptococcus</taxon>
    </lineage>
</organism>
<accession>F5W0W2</accession>
<proteinExistence type="predicted"/>
<sequence>MKRSTSLWKTFLRKGFALFTILMMLGQMSQGTVSVLAKELAVGDNGALDVSLLYGDKQEHPGGMAYNTSDTMSGYIQITPKNLTTDLDDVVVNLVLPGKYLDEVNVPEFNSSSQHDAPTVTKVGDDYHVSLHFTNYQKSEVLTLPFIAKFKLGFPPTNYSMDITGTLNINGAETVLNSITWKPQYKDYTLTKFVNQNYDATMSRDYAEASPGIVTGADGKKYIEKATSVPFAFLLDGMRGQYNGSYR</sequence>
<protein>
    <submittedName>
        <fullName evidence="1">Uncharacterized protein</fullName>
    </submittedName>
</protein>
<comment type="caution">
    <text evidence="1">The sequence shown here is derived from an EMBL/GenBank/DDBJ whole genome shotgun (WGS) entry which is preliminary data.</text>
</comment>
<evidence type="ECO:0000313" key="1">
    <source>
        <dbReference type="EMBL" id="EGL85938.1"/>
    </source>
</evidence>
<reference evidence="1 2" key="1">
    <citation type="submission" date="2011-04" db="EMBL/GenBank/DDBJ databases">
        <authorList>
            <person name="Durkin A.S."/>
            <person name="Radune D."/>
            <person name="Hostetler J."/>
            <person name="Torralba M."/>
            <person name="Gillis M."/>
            <person name="Methe B."/>
            <person name="Sutton G."/>
            <person name="Nelson K.E."/>
        </authorList>
    </citation>
    <scope>NUCLEOTIDE SEQUENCE [LARGE SCALE GENOMIC DNA]</scope>
    <source>
        <strain evidence="1 2">SK1076</strain>
    </source>
</reference>